<accession>A0A3G1KXY6</accession>
<dbReference type="OrthoDB" id="1958092at2"/>
<feature type="transmembrane region" description="Helical" evidence="1">
    <location>
        <begin position="35"/>
        <end position="54"/>
    </location>
</feature>
<proteinExistence type="predicted"/>
<reference evidence="2 3" key="1">
    <citation type="submission" date="2016-10" db="EMBL/GenBank/DDBJ databases">
        <title>Complete Genome Sequence of Peptococcaceae strain DCMF.</title>
        <authorList>
            <person name="Edwards R.J."/>
            <person name="Holland S.I."/>
            <person name="Deshpande N.P."/>
            <person name="Wong Y.K."/>
            <person name="Ertan H."/>
            <person name="Manefield M."/>
            <person name="Russell T.L."/>
            <person name="Lee M.J."/>
        </authorList>
    </citation>
    <scope>NUCLEOTIDE SEQUENCE [LARGE SCALE GENOMIC DNA]</scope>
    <source>
        <strain evidence="2 3">DCMF</strain>
    </source>
</reference>
<gene>
    <name evidence="2" type="ORF">DCMF_23530</name>
</gene>
<evidence type="ECO:0000313" key="3">
    <source>
        <dbReference type="Proteomes" id="UP000323521"/>
    </source>
</evidence>
<sequence>MGDLMILIFLHMIQSAIMIVTGLELFNINYKLKNILIPVMIFGLAIWVVRKVYVYYHIPFGSHTLVLIVLFCIILRLFVIVKNHYVISIALLDFSLIMLGSCLVGYIFNIFHVDSSVVMKSPSLLVVFGQAENIFLIILLVALKIFKINIFTIIEKIEVK</sequence>
<dbReference type="Proteomes" id="UP000323521">
    <property type="component" value="Chromosome"/>
</dbReference>
<evidence type="ECO:0000256" key="1">
    <source>
        <dbReference type="SAM" id="Phobius"/>
    </source>
</evidence>
<keyword evidence="1" id="KW-0812">Transmembrane</keyword>
<dbReference type="KEGG" id="fwa:DCMF_23530"/>
<feature type="transmembrane region" description="Helical" evidence="1">
    <location>
        <begin position="60"/>
        <end position="79"/>
    </location>
</feature>
<feature type="transmembrane region" description="Helical" evidence="1">
    <location>
        <begin position="6"/>
        <end position="28"/>
    </location>
</feature>
<protein>
    <submittedName>
        <fullName evidence="2">Uncharacterized protein</fullName>
    </submittedName>
</protein>
<feature type="transmembrane region" description="Helical" evidence="1">
    <location>
        <begin position="91"/>
        <end position="111"/>
    </location>
</feature>
<dbReference type="RefSeq" id="WP_148136678.1">
    <property type="nucleotide sequence ID" value="NZ_CP017634.1"/>
</dbReference>
<organism evidence="2 3">
    <name type="scientific">Formimonas warabiya</name>
    <dbReference type="NCBI Taxonomy" id="1761012"/>
    <lineage>
        <taxon>Bacteria</taxon>
        <taxon>Bacillati</taxon>
        <taxon>Bacillota</taxon>
        <taxon>Clostridia</taxon>
        <taxon>Eubacteriales</taxon>
        <taxon>Peptococcaceae</taxon>
        <taxon>Candidatus Formimonas</taxon>
    </lineage>
</organism>
<keyword evidence="1" id="KW-0472">Membrane</keyword>
<keyword evidence="1" id="KW-1133">Transmembrane helix</keyword>
<dbReference type="EMBL" id="CP017634">
    <property type="protein sequence ID" value="ATW27326.1"/>
    <property type="molecule type" value="Genomic_DNA"/>
</dbReference>
<evidence type="ECO:0000313" key="2">
    <source>
        <dbReference type="EMBL" id="ATW27326.1"/>
    </source>
</evidence>
<keyword evidence="3" id="KW-1185">Reference proteome</keyword>
<dbReference type="AlphaFoldDB" id="A0A3G1KXY6"/>
<name>A0A3G1KXY6_FORW1</name>
<feature type="transmembrane region" description="Helical" evidence="1">
    <location>
        <begin position="123"/>
        <end position="146"/>
    </location>
</feature>